<dbReference type="EMBL" id="AOHP01000059">
    <property type="protein sequence ID" value="EMF28325.1"/>
    <property type="molecule type" value="Genomic_DNA"/>
</dbReference>
<sequence>MTVREQVTFLQTAALRRIRRRAAVRLIVRTCMVGSAAPSRMNVGFRENCCRRWCVVPAMEAINDAHVSEPGLVVVDVATADDATAFAFHSALAVWWATTSAERTTRDAGQAGKAVLAWADQDALTVRDLEQIALQLTGHVRAVASDVRRRADQLPKDSGPRALADVVLREAEGRLSVAIEGTVRCVQNRARLVRALNERLDRLEAARSQAG</sequence>
<evidence type="ECO:0000313" key="2">
    <source>
        <dbReference type="Proteomes" id="UP000011732"/>
    </source>
</evidence>
<dbReference type="PATRIC" id="fig|1284664.3.peg.2911"/>
<dbReference type="Proteomes" id="UP000011732">
    <property type="component" value="Unassembled WGS sequence"/>
</dbReference>
<dbReference type="Pfam" id="PF19711">
    <property type="entry name" value="DUF6207"/>
    <property type="match status" value="1"/>
</dbReference>
<dbReference type="InterPro" id="IPR045775">
    <property type="entry name" value="DUF6207"/>
</dbReference>
<gene>
    <name evidence="1" type="ORF">H114_14466</name>
</gene>
<proteinExistence type="predicted"/>
<keyword evidence="2" id="KW-1185">Reference proteome</keyword>
<accession>M3DEE7</accession>
<evidence type="ECO:0000313" key="1">
    <source>
        <dbReference type="EMBL" id="EMF28325.1"/>
    </source>
</evidence>
<protein>
    <submittedName>
        <fullName evidence="1">Uncharacterized protein</fullName>
    </submittedName>
</protein>
<dbReference type="Pfam" id="PF19979">
    <property type="entry name" value="DUF6415"/>
    <property type="match status" value="1"/>
</dbReference>
<dbReference type="InterPro" id="IPR046300">
    <property type="entry name" value="DUF6415"/>
</dbReference>
<comment type="caution">
    <text evidence="1">The sequence shown here is derived from an EMBL/GenBank/DDBJ whole genome shotgun (WGS) entry which is preliminary data.</text>
</comment>
<organism evidence="1 2">
    <name type="scientific">Streptomyces gancidicus BKS 13-15</name>
    <dbReference type="NCBI Taxonomy" id="1284664"/>
    <lineage>
        <taxon>Bacteria</taxon>
        <taxon>Bacillati</taxon>
        <taxon>Actinomycetota</taxon>
        <taxon>Actinomycetes</taxon>
        <taxon>Kitasatosporales</taxon>
        <taxon>Streptomycetaceae</taxon>
        <taxon>Streptomyces</taxon>
        <taxon>Streptomyces pseudogriseolus group</taxon>
    </lineage>
</organism>
<name>M3DEE7_STREZ</name>
<reference evidence="1 2" key="1">
    <citation type="journal article" date="2013" name="Genome Announc.">
        <title>Draft Genome Sequence of Streptomyces gancidicus Strain BKS 13-15.</title>
        <authorList>
            <person name="Kumar S."/>
            <person name="Kaur N."/>
            <person name="Singh N.K."/>
            <person name="Raghava G.P."/>
            <person name="Mayilraj S."/>
        </authorList>
    </citation>
    <scope>NUCLEOTIDE SEQUENCE [LARGE SCALE GENOMIC DNA]</scope>
    <source>
        <strain evidence="1 2">BKS 13-15</strain>
    </source>
</reference>
<dbReference type="AlphaFoldDB" id="M3DEE7"/>